<dbReference type="STRING" id="390807.SAMN04488095_3058"/>
<dbReference type="AlphaFoldDB" id="A0A1I3SBY8"/>
<proteinExistence type="predicted"/>
<evidence type="ECO:0000313" key="2">
    <source>
        <dbReference type="Proteomes" id="UP000199110"/>
    </source>
</evidence>
<name>A0A1I3SBY8_9RHOB</name>
<sequence length="161" mass="17501">MPRTLIALTFLALAVVVFLVLGRADISVQLHDGKWRTETRSVEQSASCSDEIQFFVDIVVPIAEGEPVEDIVWKDFDAAQSIVAAQFEGLETGRSSNADFVFPLVSGKELIGSFELTYITPSHVGVETQIDVLAVSKVVGLEIPDANGCVVTVFADKRFIN</sequence>
<dbReference type="Proteomes" id="UP000199110">
    <property type="component" value="Unassembled WGS sequence"/>
</dbReference>
<organism evidence="1 2">
    <name type="scientific">Jannaschia pohangensis</name>
    <dbReference type="NCBI Taxonomy" id="390807"/>
    <lineage>
        <taxon>Bacteria</taxon>
        <taxon>Pseudomonadati</taxon>
        <taxon>Pseudomonadota</taxon>
        <taxon>Alphaproteobacteria</taxon>
        <taxon>Rhodobacterales</taxon>
        <taxon>Roseobacteraceae</taxon>
        <taxon>Jannaschia</taxon>
    </lineage>
</organism>
<accession>A0A1I3SBY8</accession>
<gene>
    <name evidence="1" type="ORF">SAMN04488095_3058</name>
</gene>
<keyword evidence="2" id="KW-1185">Reference proteome</keyword>
<dbReference type="EMBL" id="FORA01000004">
    <property type="protein sequence ID" value="SFJ55036.1"/>
    <property type="molecule type" value="Genomic_DNA"/>
</dbReference>
<reference evidence="1 2" key="1">
    <citation type="submission" date="2016-10" db="EMBL/GenBank/DDBJ databases">
        <authorList>
            <person name="de Groot N.N."/>
        </authorList>
    </citation>
    <scope>NUCLEOTIDE SEQUENCE [LARGE SCALE GENOMIC DNA]</scope>
    <source>
        <strain evidence="1 2">DSM 19073</strain>
    </source>
</reference>
<protein>
    <submittedName>
        <fullName evidence="1">Uncharacterized protein</fullName>
    </submittedName>
</protein>
<evidence type="ECO:0000313" key="1">
    <source>
        <dbReference type="EMBL" id="SFJ55036.1"/>
    </source>
</evidence>